<dbReference type="AlphaFoldDB" id="A0A913XQY8"/>
<dbReference type="InterPro" id="IPR003196">
    <property type="entry name" value="TFIIF_beta"/>
</dbReference>
<dbReference type="PANTHER" id="PTHR10445">
    <property type="entry name" value="GENERAL TRANSCRIPTION FACTOR IIF SUBUNIT 2"/>
    <property type="match status" value="1"/>
</dbReference>
<accession>A0A913XQY8</accession>
<dbReference type="OrthoDB" id="6350548at2759"/>
<dbReference type="FunFam" id="1.10.10.10:FF:000035">
    <property type="entry name" value="General transcription factor IIF subunit 2"/>
    <property type="match status" value="1"/>
</dbReference>
<dbReference type="Pfam" id="PF17683">
    <property type="entry name" value="TFIIF_beta_N"/>
    <property type="match status" value="1"/>
</dbReference>
<dbReference type="SUPFAM" id="SSF46785">
    <property type="entry name" value="Winged helix' DNA-binding domain"/>
    <property type="match status" value="1"/>
</dbReference>
<dbReference type="PANTHER" id="PTHR10445:SF0">
    <property type="entry name" value="GENERAL TRANSCRIPTION FACTOR IIF SUBUNIT 2"/>
    <property type="match status" value="1"/>
</dbReference>
<evidence type="ECO:0000259" key="10">
    <source>
        <dbReference type="Pfam" id="PF17683"/>
    </source>
</evidence>
<comment type="similarity">
    <text evidence="2">Belongs to the TFIIF beta subunit family.</text>
</comment>
<evidence type="ECO:0000313" key="12">
    <source>
        <dbReference type="Proteomes" id="UP000887567"/>
    </source>
</evidence>
<protein>
    <recommendedName>
        <fullName evidence="3">General transcription factor IIF subunit 2</fullName>
    </recommendedName>
    <alternativeName>
        <fullName evidence="8">Transcription initiation factor IIF subunit beta</fullName>
    </alternativeName>
</protein>
<evidence type="ECO:0000256" key="6">
    <source>
        <dbReference type="ARBA" id="ARBA00023163"/>
    </source>
</evidence>
<dbReference type="Pfam" id="PF02270">
    <property type="entry name" value="TFIIF_beta"/>
    <property type="match status" value="1"/>
</dbReference>
<dbReference type="GO" id="GO:0005674">
    <property type="term" value="C:transcription factor TFIIF complex"/>
    <property type="evidence" value="ECO:0007669"/>
    <property type="project" value="InterPro"/>
</dbReference>
<comment type="subcellular location">
    <subcellularLocation>
        <location evidence="1">Nucleus</location>
    </subcellularLocation>
</comment>
<organism evidence="11 12">
    <name type="scientific">Exaiptasia diaphana</name>
    <name type="common">Tropical sea anemone</name>
    <name type="synonym">Aiptasia pulchella</name>
    <dbReference type="NCBI Taxonomy" id="2652724"/>
    <lineage>
        <taxon>Eukaryota</taxon>
        <taxon>Metazoa</taxon>
        <taxon>Cnidaria</taxon>
        <taxon>Anthozoa</taxon>
        <taxon>Hexacorallia</taxon>
        <taxon>Actiniaria</taxon>
        <taxon>Aiptasiidae</taxon>
        <taxon>Exaiptasia</taxon>
    </lineage>
</organism>
<evidence type="ECO:0000256" key="2">
    <source>
        <dbReference type="ARBA" id="ARBA00009543"/>
    </source>
</evidence>
<keyword evidence="6" id="KW-0804">Transcription</keyword>
<dbReference type="InterPro" id="IPR036388">
    <property type="entry name" value="WH-like_DNA-bd_sf"/>
</dbReference>
<dbReference type="EnsemblMetazoa" id="XM_021053175.1">
    <property type="protein sequence ID" value="XP_020908834.1"/>
    <property type="gene ID" value="LOC110246800"/>
</dbReference>
<evidence type="ECO:0000256" key="5">
    <source>
        <dbReference type="ARBA" id="ARBA00023125"/>
    </source>
</evidence>
<dbReference type="RefSeq" id="XP_020908834.1">
    <property type="nucleotide sequence ID" value="XM_021053175.1"/>
</dbReference>
<dbReference type="InterPro" id="IPR040450">
    <property type="entry name" value="TFIIF_beta_HTH"/>
</dbReference>
<proteinExistence type="inferred from homology"/>
<dbReference type="SUPFAM" id="SSF50916">
    <property type="entry name" value="Rap30/74 interaction domains"/>
    <property type="match status" value="1"/>
</dbReference>
<dbReference type="InterPro" id="IPR036390">
    <property type="entry name" value="WH_DNA-bd_sf"/>
</dbReference>
<dbReference type="Gene3D" id="1.10.10.10">
    <property type="entry name" value="Winged helix-like DNA-binding domain superfamily/Winged helix DNA-binding domain"/>
    <property type="match status" value="1"/>
</dbReference>
<evidence type="ECO:0000256" key="8">
    <source>
        <dbReference type="ARBA" id="ARBA00033388"/>
    </source>
</evidence>
<sequence>MASTSEVECSGLSRDVWLVKVPKFLSNLWMEKADETGIVGSLRISQNSQKNEIKFNLAESLAGGGDSDKAKVPRDYRLLMSKVDQSLVVFSKGQAGNGDTTDTSESDKISLEGKVVQRADCRPINSNAEYMLLKRESILSASKPARQAKQLKKIVTSSYKPVSDHKMNIEYEKKKKEEGKRARSDEEEVKAKLFHAFGQHQYYNLKDLVHITNQPIVYLKSILKEIAHYNTKNPHKNMWELKPEYRHYEKHSDDDKQS</sequence>
<dbReference type="GeneID" id="110246800"/>
<keyword evidence="7" id="KW-0539">Nucleus</keyword>
<dbReference type="GO" id="GO:0003677">
    <property type="term" value="F:DNA binding"/>
    <property type="evidence" value="ECO:0007669"/>
    <property type="project" value="UniProtKB-KW"/>
</dbReference>
<keyword evidence="12" id="KW-1185">Reference proteome</keyword>
<dbReference type="CDD" id="cd07980">
    <property type="entry name" value="TFIIF_beta"/>
    <property type="match status" value="1"/>
</dbReference>
<keyword evidence="5" id="KW-0238">DNA-binding</keyword>
<evidence type="ECO:0000256" key="3">
    <source>
        <dbReference type="ARBA" id="ARBA00020815"/>
    </source>
</evidence>
<reference evidence="11" key="1">
    <citation type="submission" date="2022-11" db="UniProtKB">
        <authorList>
            <consortium name="EnsemblMetazoa"/>
        </authorList>
    </citation>
    <scope>IDENTIFICATION</scope>
</reference>
<feature type="domain" description="TFIIF beta subunit HTH" evidence="9">
    <location>
        <begin position="182"/>
        <end position="246"/>
    </location>
</feature>
<evidence type="ECO:0000259" key="9">
    <source>
        <dbReference type="Pfam" id="PF02270"/>
    </source>
</evidence>
<dbReference type="InterPro" id="IPR040504">
    <property type="entry name" value="TFIIF_beta_N"/>
</dbReference>
<dbReference type="GO" id="GO:0006368">
    <property type="term" value="P:transcription elongation by RNA polymerase II"/>
    <property type="evidence" value="ECO:0007669"/>
    <property type="project" value="UniProtKB-ARBA"/>
</dbReference>
<dbReference type="InterPro" id="IPR011039">
    <property type="entry name" value="TFIIF_interaction"/>
</dbReference>
<keyword evidence="4" id="KW-0805">Transcription regulation</keyword>
<name>A0A913XQY8_EXADI</name>
<dbReference type="Proteomes" id="UP000887567">
    <property type="component" value="Unplaced"/>
</dbReference>
<evidence type="ECO:0000256" key="4">
    <source>
        <dbReference type="ARBA" id="ARBA00023015"/>
    </source>
</evidence>
<evidence type="ECO:0000256" key="7">
    <source>
        <dbReference type="ARBA" id="ARBA00023242"/>
    </source>
</evidence>
<dbReference type="GO" id="GO:0006367">
    <property type="term" value="P:transcription initiation at RNA polymerase II promoter"/>
    <property type="evidence" value="ECO:0007669"/>
    <property type="project" value="InterPro"/>
</dbReference>
<dbReference type="OMA" id="PIADNCY"/>
<evidence type="ECO:0000256" key="1">
    <source>
        <dbReference type="ARBA" id="ARBA00004123"/>
    </source>
</evidence>
<evidence type="ECO:0000313" key="11">
    <source>
        <dbReference type="EnsemblMetazoa" id="XP_020908834.1"/>
    </source>
</evidence>
<dbReference type="KEGG" id="epa:110246800"/>
<feature type="domain" description="TFIIF beta subunit N-terminal" evidence="10">
    <location>
        <begin position="14"/>
        <end position="96"/>
    </location>
</feature>